<dbReference type="Proteomes" id="UP000275408">
    <property type="component" value="Unassembled WGS sequence"/>
</dbReference>
<gene>
    <name evidence="2" type="ORF">pdam_00000997</name>
</gene>
<dbReference type="Pfam" id="PF00350">
    <property type="entry name" value="Dynamin_N"/>
    <property type="match status" value="1"/>
</dbReference>
<dbReference type="EMBL" id="RCHS01004213">
    <property type="protein sequence ID" value="RMX36843.1"/>
    <property type="molecule type" value="Genomic_DNA"/>
</dbReference>
<organism evidence="2 3">
    <name type="scientific">Pocillopora damicornis</name>
    <name type="common">Cauliflower coral</name>
    <name type="synonym">Millepora damicornis</name>
    <dbReference type="NCBI Taxonomy" id="46731"/>
    <lineage>
        <taxon>Eukaryota</taxon>
        <taxon>Metazoa</taxon>
        <taxon>Cnidaria</taxon>
        <taxon>Anthozoa</taxon>
        <taxon>Hexacorallia</taxon>
        <taxon>Scleractinia</taxon>
        <taxon>Astrocoeniina</taxon>
        <taxon>Pocilloporidae</taxon>
        <taxon>Pocillopora</taxon>
    </lineage>
</organism>
<accession>A0A3M6T6C1</accession>
<comment type="caution">
    <text evidence="2">The sequence shown here is derived from an EMBL/GenBank/DDBJ whole genome shotgun (WGS) entry which is preliminary data.</text>
</comment>
<protein>
    <recommendedName>
        <fullName evidence="1">Dynamin N-terminal domain-containing protein</fullName>
    </recommendedName>
</protein>
<feature type="domain" description="Dynamin N-terminal" evidence="1">
    <location>
        <begin position="178"/>
        <end position="314"/>
    </location>
</feature>
<evidence type="ECO:0000313" key="3">
    <source>
        <dbReference type="Proteomes" id="UP000275408"/>
    </source>
</evidence>
<evidence type="ECO:0000259" key="1">
    <source>
        <dbReference type="Pfam" id="PF00350"/>
    </source>
</evidence>
<dbReference type="OrthoDB" id="3257280at2759"/>
<dbReference type="PANTHER" id="PTHR26392">
    <property type="entry name" value="MITOGEN-ACTIVATED PROTEIN KINASE KINASE KINASE 7-RELATED"/>
    <property type="match status" value="1"/>
</dbReference>
<proteinExistence type="predicted"/>
<sequence>MSWYAVPVNYLHAKSELHTTYCRTSIDSSDVIYPCSTYQAFSTLTEAREEVERRQTLLLESCVSTEACLNRMSDEDYALLELGVKNLKNQLAYHKQRLERVEYVVLVSEARNEVERTQRLLLELCVSTEACLNRMSDKDYALLEMGVKNLKNQLVYHKQRLEREEHVVLIAGERDPKKSTLLSLILGEQLLPDSFLSTSSIICELRYGTTPRLIAHYKDADPETGLYSKTIQLSEMAVNSQQIFLQQTSSFFPQQDLQGPVFDKIEIFWPNNLLKERIVVVDSPGFEKSPMVDEKVKAYLSEAFAVICVIDSLAQQQMMEEPIKQCRRVCLDHLENSSIFPLFLCKNWDQVSQIEADSIKNHVVGKVREYWPELDPNSQIIYISSPHATNDGTVVAESALPMDAIKSTTLQNNKATLQMQQRYVL</sequence>
<evidence type="ECO:0000313" key="2">
    <source>
        <dbReference type="EMBL" id="RMX36843.1"/>
    </source>
</evidence>
<dbReference type="Gene3D" id="3.40.50.300">
    <property type="entry name" value="P-loop containing nucleotide triphosphate hydrolases"/>
    <property type="match status" value="1"/>
</dbReference>
<dbReference type="PANTHER" id="PTHR26392:SF92">
    <property type="entry name" value="PROTEIN KINASE DOMAIN-CONTAINING PROTEIN"/>
    <property type="match status" value="1"/>
</dbReference>
<reference evidence="2 3" key="1">
    <citation type="journal article" date="2018" name="Sci. Rep.">
        <title>Comparative analysis of the Pocillopora damicornis genome highlights role of immune system in coral evolution.</title>
        <authorList>
            <person name="Cunning R."/>
            <person name="Bay R.A."/>
            <person name="Gillette P."/>
            <person name="Baker A.C."/>
            <person name="Traylor-Knowles N."/>
        </authorList>
    </citation>
    <scope>NUCLEOTIDE SEQUENCE [LARGE SCALE GENOMIC DNA]</scope>
    <source>
        <strain evidence="2">RSMAS</strain>
        <tissue evidence="2">Whole animal</tissue>
    </source>
</reference>
<dbReference type="AlphaFoldDB" id="A0A3M6T6C1"/>
<dbReference type="InterPro" id="IPR045063">
    <property type="entry name" value="Dynamin_N"/>
</dbReference>
<dbReference type="SUPFAM" id="SSF52540">
    <property type="entry name" value="P-loop containing nucleoside triphosphate hydrolases"/>
    <property type="match status" value="1"/>
</dbReference>
<name>A0A3M6T6C1_POCDA</name>
<keyword evidence="3" id="KW-1185">Reference proteome</keyword>
<dbReference type="InterPro" id="IPR027417">
    <property type="entry name" value="P-loop_NTPase"/>
</dbReference>